<dbReference type="Proteomes" id="UP000198648">
    <property type="component" value="Unassembled WGS sequence"/>
</dbReference>
<sequence>MRKAIGWIAILLPFALIMGEYIISQLDLLNNPWFVKTNECYQVYTYGSPFKASISHYYYSSVGEIFTGALGTVALFLFCYKGHPLRKSEFGLSDKVMSKLAAFFALGIVAFPTTSKHCIEDNLRVFTSSFNTGIIHFAFAGLFFVTLAFISIFNFRRTKKVSEFGTKPAHNIYKYCGYVMLICVALILIYRVFLRDQYEWLDSIYPILILETIALIAFGVSWLTKGKVYKDF</sequence>
<evidence type="ECO:0000256" key="1">
    <source>
        <dbReference type="SAM" id="Phobius"/>
    </source>
</evidence>
<protein>
    <recommendedName>
        <fullName evidence="4">DUF998 domain-containing protein</fullName>
    </recommendedName>
</protein>
<evidence type="ECO:0000313" key="3">
    <source>
        <dbReference type="Proteomes" id="UP000198648"/>
    </source>
</evidence>
<keyword evidence="1" id="KW-0812">Transmembrane</keyword>
<dbReference type="EMBL" id="FOEI01000005">
    <property type="protein sequence ID" value="SEQ04385.1"/>
    <property type="molecule type" value="Genomic_DNA"/>
</dbReference>
<dbReference type="AlphaFoldDB" id="A0A1H9CT83"/>
<accession>A0A1H9CT83</accession>
<feature type="transmembrane region" description="Helical" evidence="1">
    <location>
        <begin position="57"/>
        <end position="80"/>
    </location>
</feature>
<keyword evidence="3" id="KW-1185">Reference proteome</keyword>
<name>A0A1H9CT83_9FLAO</name>
<proteinExistence type="predicted"/>
<reference evidence="2 3" key="1">
    <citation type="submission" date="2016-10" db="EMBL/GenBank/DDBJ databases">
        <authorList>
            <person name="de Groot N.N."/>
        </authorList>
    </citation>
    <scope>NUCLEOTIDE SEQUENCE [LARGE SCALE GENOMIC DNA]</scope>
    <source>
        <strain evidence="2 3">DSM 27078</strain>
    </source>
</reference>
<feature type="transmembrane region" description="Helical" evidence="1">
    <location>
        <begin position="175"/>
        <end position="193"/>
    </location>
</feature>
<feature type="transmembrane region" description="Helical" evidence="1">
    <location>
        <begin position="134"/>
        <end position="155"/>
    </location>
</feature>
<gene>
    <name evidence="2" type="ORF">SAMN05444005_10569</name>
</gene>
<evidence type="ECO:0000313" key="2">
    <source>
        <dbReference type="EMBL" id="SEQ04385.1"/>
    </source>
</evidence>
<feature type="transmembrane region" description="Helical" evidence="1">
    <location>
        <begin position="205"/>
        <end position="224"/>
    </location>
</feature>
<evidence type="ECO:0008006" key="4">
    <source>
        <dbReference type="Google" id="ProtNLM"/>
    </source>
</evidence>
<keyword evidence="1" id="KW-0472">Membrane</keyword>
<keyword evidence="1" id="KW-1133">Transmembrane helix</keyword>
<feature type="transmembrane region" description="Helical" evidence="1">
    <location>
        <begin position="96"/>
        <end position="114"/>
    </location>
</feature>
<organism evidence="2 3">
    <name type="scientific">Flavobacterium urocaniciphilum</name>
    <dbReference type="NCBI Taxonomy" id="1299341"/>
    <lineage>
        <taxon>Bacteria</taxon>
        <taxon>Pseudomonadati</taxon>
        <taxon>Bacteroidota</taxon>
        <taxon>Flavobacteriia</taxon>
        <taxon>Flavobacteriales</taxon>
        <taxon>Flavobacteriaceae</taxon>
        <taxon>Flavobacterium</taxon>
    </lineage>
</organism>